<proteinExistence type="predicted"/>
<feature type="non-terminal residue" evidence="1">
    <location>
        <position position="1"/>
    </location>
</feature>
<name>X1BWF1_9ZZZZ</name>
<evidence type="ECO:0008006" key="2">
    <source>
        <dbReference type="Google" id="ProtNLM"/>
    </source>
</evidence>
<organism evidence="1">
    <name type="scientific">marine sediment metagenome</name>
    <dbReference type="NCBI Taxonomy" id="412755"/>
    <lineage>
        <taxon>unclassified sequences</taxon>
        <taxon>metagenomes</taxon>
        <taxon>ecological metagenomes</taxon>
    </lineage>
</organism>
<comment type="caution">
    <text evidence="1">The sequence shown here is derived from an EMBL/GenBank/DDBJ whole genome shotgun (WGS) entry which is preliminary data.</text>
</comment>
<reference evidence="1" key="1">
    <citation type="journal article" date="2014" name="Front. Microbiol.">
        <title>High frequency of phylogenetically diverse reductive dehalogenase-homologous genes in deep subseafloor sedimentary metagenomes.</title>
        <authorList>
            <person name="Kawai M."/>
            <person name="Futagami T."/>
            <person name="Toyoda A."/>
            <person name="Takaki Y."/>
            <person name="Nishi S."/>
            <person name="Hori S."/>
            <person name="Arai W."/>
            <person name="Tsubouchi T."/>
            <person name="Morono Y."/>
            <person name="Uchiyama I."/>
            <person name="Ito T."/>
            <person name="Fujiyama A."/>
            <person name="Inagaki F."/>
            <person name="Takami H."/>
        </authorList>
    </citation>
    <scope>NUCLEOTIDE SEQUENCE</scope>
    <source>
        <strain evidence="1">Expedition CK06-06</strain>
    </source>
</reference>
<accession>X1BWF1</accession>
<protein>
    <recommendedName>
        <fullName evidence="2">ArnR1-like winged helix-turn-helix domain-containing protein</fullName>
    </recommendedName>
</protein>
<evidence type="ECO:0000313" key="1">
    <source>
        <dbReference type="EMBL" id="GAH00126.1"/>
    </source>
</evidence>
<dbReference type="EMBL" id="BART01024063">
    <property type="protein sequence ID" value="GAH00126.1"/>
    <property type="molecule type" value="Genomic_DNA"/>
</dbReference>
<sequence>DKQKDIFFEGYRFLERRRTSLNRLAEIISAQLDISFSTTKWNITKLRDLGFFETIGTRGNTKTTLISTTIGDTLYSTLEQQIKNKYR</sequence>
<gene>
    <name evidence="1" type="ORF">S01H4_43589</name>
</gene>
<dbReference type="AlphaFoldDB" id="X1BWF1"/>